<proteinExistence type="predicted"/>
<name>A0A0E9TJZ7_ANGAN</name>
<reference evidence="1" key="1">
    <citation type="submission" date="2014-11" db="EMBL/GenBank/DDBJ databases">
        <authorList>
            <person name="Amaro Gonzalez C."/>
        </authorList>
    </citation>
    <scope>NUCLEOTIDE SEQUENCE</scope>
</reference>
<protein>
    <submittedName>
        <fullName evidence="1">Uncharacterized protein</fullName>
    </submittedName>
</protein>
<organism evidence="1">
    <name type="scientific">Anguilla anguilla</name>
    <name type="common">European freshwater eel</name>
    <name type="synonym">Muraena anguilla</name>
    <dbReference type="NCBI Taxonomy" id="7936"/>
    <lineage>
        <taxon>Eukaryota</taxon>
        <taxon>Metazoa</taxon>
        <taxon>Chordata</taxon>
        <taxon>Craniata</taxon>
        <taxon>Vertebrata</taxon>
        <taxon>Euteleostomi</taxon>
        <taxon>Actinopterygii</taxon>
        <taxon>Neopterygii</taxon>
        <taxon>Teleostei</taxon>
        <taxon>Anguilliformes</taxon>
        <taxon>Anguillidae</taxon>
        <taxon>Anguilla</taxon>
    </lineage>
</organism>
<accession>A0A0E9TJZ7</accession>
<sequence>MNREEVPLSENLTELGGVINHN</sequence>
<dbReference type="EMBL" id="GBXM01055362">
    <property type="protein sequence ID" value="JAH53215.1"/>
    <property type="molecule type" value="Transcribed_RNA"/>
</dbReference>
<dbReference type="AlphaFoldDB" id="A0A0E9TJZ7"/>
<evidence type="ECO:0000313" key="1">
    <source>
        <dbReference type="EMBL" id="JAH53215.1"/>
    </source>
</evidence>
<reference evidence="1" key="2">
    <citation type="journal article" date="2015" name="Fish Shellfish Immunol.">
        <title>Early steps in the European eel (Anguilla anguilla)-Vibrio vulnificus interaction in the gills: Role of the RtxA13 toxin.</title>
        <authorList>
            <person name="Callol A."/>
            <person name="Pajuelo D."/>
            <person name="Ebbesson L."/>
            <person name="Teles M."/>
            <person name="MacKenzie S."/>
            <person name="Amaro C."/>
        </authorList>
    </citation>
    <scope>NUCLEOTIDE SEQUENCE</scope>
</reference>